<keyword evidence="2 3" id="KW-0808">Transferase</keyword>
<evidence type="ECO:0000313" key="3">
    <source>
        <dbReference type="EMBL" id="MCS4159160.1"/>
    </source>
</evidence>
<sequence>MADAELDIAANRSARKYDVADLVRRVLWGVGAVVFRWTPRLLYGVRNALLRLFGAEVGRNVRIHPRATIYFPWNLSIGDWSSVGEEALIYNLGPIEIGEQVTISQRAHLCAGTHDAGDPAMPLQKPPITVGDQVWVCADAFVGPGVAVGAGAVVGARAVAVTDVEPWMIVGGNPARSLKERTLDPDASS</sequence>
<accession>A0AAW5PC23</accession>
<keyword evidence="3" id="KW-0012">Acyltransferase</keyword>
<comment type="caution">
    <text evidence="3">The sequence shown here is derived from an EMBL/GenBank/DDBJ whole genome shotgun (WGS) entry which is preliminary data.</text>
</comment>
<dbReference type="RefSeq" id="WP_259060055.1">
    <property type="nucleotide sequence ID" value="NZ_JANTZM010000019.1"/>
</dbReference>
<dbReference type="NCBIfam" id="NF007797">
    <property type="entry name" value="PRK10502.1"/>
    <property type="match status" value="1"/>
</dbReference>
<dbReference type="AlphaFoldDB" id="A0AAW5PC23"/>
<name>A0AAW5PC23_9BACT</name>
<dbReference type="EMBL" id="JANTZM010000019">
    <property type="protein sequence ID" value="MCS4159160.1"/>
    <property type="molecule type" value="Genomic_DNA"/>
</dbReference>
<dbReference type="GO" id="GO:0008374">
    <property type="term" value="F:O-acyltransferase activity"/>
    <property type="evidence" value="ECO:0007669"/>
    <property type="project" value="TreeGrafter"/>
</dbReference>
<dbReference type="EC" id="2.3.1.-" evidence="3"/>
<protein>
    <submittedName>
        <fullName evidence="3">Colanic acid biosynthesis acetyltransferase WcaF</fullName>
        <ecNumber evidence="3">2.3.1.-</ecNumber>
    </submittedName>
</protein>
<dbReference type="Gene3D" id="2.160.10.10">
    <property type="entry name" value="Hexapeptide repeat proteins"/>
    <property type="match status" value="1"/>
</dbReference>
<comment type="similarity">
    <text evidence="1">Belongs to the transferase hexapeptide repeat family.</text>
</comment>
<reference evidence="3" key="1">
    <citation type="submission" date="2022-08" db="EMBL/GenBank/DDBJ databases">
        <title>Genomic Encyclopedia of Type Strains, Phase V (KMG-V): Genome sequencing to study the core and pangenomes of soil and plant-associated prokaryotes.</title>
        <authorList>
            <person name="Whitman W."/>
        </authorList>
    </citation>
    <scope>NUCLEOTIDE SEQUENCE</scope>
    <source>
        <strain evidence="3">SP3002</strain>
    </source>
</reference>
<dbReference type="PANTHER" id="PTHR23416">
    <property type="entry name" value="SIALIC ACID SYNTHASE-RELATED"/>
    <property type="match status" value="1"/>
</dbReference>
<evidence type="ECO:0000256" key="1">
    <source>
        <dbReference type="ARBA" id="ARBA00007274"/>
    </source>
</evidence>
<gene>
    <name evidence="3" type="ORF">GGP99_003146</name>
</gene>
<dbReference type="GO" id="GO:0005829">
    <property type="term" value="C:cytosol"/>
    <property type="evidence" value="ECO:0007669"/>
    <property type="project" value="TreeGrafter"/>
</dbReference>
<dbReference type="PANTHER" id="PTHR23416:SF23">
    <property type="entry name" value="ACETYLTRANSFERASE C18B11.09C-RELATED"/>
    <property type="match status" value="1"/>
</dbReference>
<organism evidence="3 4">
    <name type="scientific">Salinibacter ruber</name>
    <dbReference type="NCBI Taxonomy" id="146919"/>
    <lineage>
        <taxon>Bacteria</taxon>
        <taxon>Pseudomonadati</taxon>
        <taxon>Rhodothermota</taxon>
        <taxon>Rhodothermia</taxon>
        <taxon>Rhodothermales</taxon>
        <taxon>Salinibacteraceae</taxon>
        <taxon>Salinibacter</taxon>
    </lineage>
</organism>
<dbReference type="SUPFAM" id="SSF51161">
    <property type="entry name" value="Trimeric LpxA-like enzymes"/>
    <property type="match status" value="1"/>
</dbReference>
<evidence type="ECO:0000256" key="2">
    <source>
        <dbReference type="ARBA" id="ARBA00022679"/>
    </source>
</evidence>
<dbReference type="Proteomes" id="UP001155110">
    <property type="component" value="Unassembled WGS sequence"/>
</dbReference>
<proteinExistence type="inferred from homology"/>
<dbReference type="InterPro" id="IPR011004">
    <property type="entry name" value="Trimer_LpxA-like_sf"/>
</dbReference>
<dbReference type="InterPro" id="IPR051159">
    <property type="entry name" value="Hexapeptide_acetyltransf"/>
</dbReference>
<evidence type="ECO:0000313" key="4">
    <source>
        <dbReference type="Proteomes" id="UP001155110"/>
    </source>
</evidence>